<gene>
    <name evidence="2" type="ORF">SAMN05421828_12645</name>
</gene>
<dbReference type="Pfam" id="PF13410">
    <property type="entry name" value="GST_C_2"/>
    <property type="match status" value="1"/>
</dbReference>
<dbReference type="InterPro" id="IPR036282">
    <property type="entry name" value="Glutathione-S-Trfase_C_sf"/>
</dbReference>
<dbReference type="RefSeq" id="WP_051657481.1">
    <property type="nucleotide sequence ID" value="NZ_FTNE01000026.1"/>
</dbReference>
<dbReference type="InterPro" id="IPR004045">
    <property type="entry name" value="Glutathione_S-Trfase_N"/>
</dbReference>
<comment type="caution">
    <text evidence="2">The sequence shown here is derived from an EMBL/GenBank/DDBJ whole genome shotgun (WGS) entry which is preliminary data.</text>
</comment>
<keyword evidence="2" id="KW-0808">Transferase</keyword>
<dbReference type="GO" id="GO:0006749">
    <property type="term" value="P:glutathione metabolic process"/>
    <property type="evidence" value="ECO:0007669"/>
    <property type="project" value="TreeGrafter"/>
</dbReference>
<dbReference type="Pfam" id="PF13409">
    <property type="entry name" value="GST_N_2"/>
    <property type="match status" value="1"/>
</dbReference>
<dbReference type="GO" id="GO:0016034">
    <property type="term" value="F:maleylacetoacetate isomerase activity"/>
    <property type="evidence" value="ECO:0007669"/>
    <property type="project" value="TreeGrafter"/>
</dbReference>
<dbReference type="InterPro" id="IPR036249">
    <property type="entry name" value="Thioredoxin-like_sf"/>
</dbReference>
<evidence type="ECO:0000313" key="3">
    <source>
        <dbReference type="Proteomes" id="UP000186308"/>
    </source>
</evidence>
<feature type="domain" description="GST N-terminal" evidence="1">
    <location>
        <begin position="16"/>
        <end position="96"/>
    </location>
</feature>
<dbReference type="GO" id="GO:0004364">
    <property type="term" value="F:glutathione transferase activity"/>
    <property type="evidence" value="ECO:0007669"/>
    <property type="project" value="TreeGrafter"/>
</dbReference>
<dbReference type="SUPFAM" id="SSF52833">
    <property type="entry name" value="Thioredoxin-like"/>
    <property type="match status" value="1"/>
</dbReference>
<dbReference type="SUPFAM" id="SSF47616">
    <property type="entry name" value="GST C-terminal domain-like"/>
    <property type="match status" value="1"/>
</dbReference>
<organism evidence="2 3">
    <name type="scientific">Acidiphilium rubrum</name>
    <dbReference type="NCBI Taxonomy" id="526"/>
    <lineage>
        <taxon>Bacteria</taxon>
        <taxon>Pseudomonadati</taxon>
        <taxon>Pseudomonadota</taxon>
        <taxon>Alphaproteobacteria</taxon>
        <taxon>Acetobacterales</taxon>
        <taxon>Acidocellaceae</taxon>
        <taxon>Acidiphilium</taxon>
    </lineage>
</organism>
<reference evidence="2 3" key="1">
    <citation type="submission" date="2017-01" db="EMBL/GenBank/DDBJ databases">
        <authorList>
            <person name="Varghese N."/>
            <person name="Submissions S."/>
        </authorList>
    </citation>
    <scope>NUCLEOTIDE SEQUENCE [LARGE SCALE GENOMIC DNA]</scope>
    <source>
        <strain evidence="2 3">ATCC 35905</strain>
    </source>
</reference>
<protein>
    <submittedName>
        <fullName evidence="2">Glutathione S-transferase</fullName>
    </submittedName>
</protein>
<dbReference type="AlphaFoldDB" id="A0A8G2CN37"/>
<evidence type="ECO:0000313" key="2">
    <source>
        <dbReference type="EMBL" id="SIR36444.1"/>
    </source>
</evidence>
<dbReference type="Gene3D" id="1.20.1050.10">
    <property type="match status" value="1"/>
</dbReference>
<evidence type="ECO:0000259" key="1">
    <source>
        <dbReference type="PROSITE" id="PS50404"/>
    </source>
</evidence>
<name>A0A8G2CN37_ACIRU</name>
<accession>A0A8G2CN37</accession>
<dbReference type="Proteomes" id="UP000186308">
    <property type="component" value="Unassembled WGS sequence"/>
</dbReference>
<dbReference type="CDD" id="cd03194">
    <property type="entry name" value="GST_C_3"/>
    <property type="match status" value="1"/>
</dbReference>
<sequence length="230" mass="25431">MTPQHETAPKRQKPPARLAISSHNYSSWCLRGFLLARLSGIDFIVEPAAADDPQARAELLMRTSSILLPCLIDGDVTVWDTIAIAEYLNETYPKAAMLPADPISRARCRSISGEMHSGFAALRASLPMNIRAHRPGFTVWSGAQADIDRITTIWRDCFAASPGPYLFGPTPCIADAMFAPVASRFQTYDVPLDPTCTTYIKTILAWPDMAEWIAEAENEPDTITELDLEF</sequence>
<dbReference type="PANTHER" id="PTHR42673">
    <property type="entry name" value="MALEYLACETOACETATE ISOMERASE"/>
    <property type="match status" value="1"/>
</dbReference>
<keyword evidence="3" id="KW-1185">Reference proteome</keyword>
<dbReference type="PANTHER" id="PTHR42673:SF4">
    <property type="entry name" value="MALEYLACETOACETATE ISOMERASE"/>
    <property type="match status" value="1"/>
</dbReference>
<dbReference type="EMBL" id="FTNE01000026">
    <property type="protein sequence ID" value="SIR36444.1"/>
    <property type="molecule type" value="Genomic_DNA"/>
</dbReference>
<dbReference type="PROSITE" id="PS50404">
    <property type="entry name" value="GST_NTER"/>
    <property type="match status" value="1"/>
</dbReference>
<dbReference type="GO" id="GO:0006559">
    <property type="term" value="P:L-phenylalanine catabolic process"/>
    <property type="evidence" value="ECO:0007669"/>
    <property type="project" value="TreeGrafter"/>
</dbReference>
<dbReference type="OrthoDB" id="9799538at2"/>
<proteinExistence type="predicted"/>
<dbReference type="Gene3D" id="3.40.30.10">
    <property type="entry name" value="Glutaredoxin"/>
    <property type="match status" value="1"/>
</dbReference>